<dbReference type="Proteomes" id="UP000588158">
    <property type="component" value="Unassembled WGS sequence"/>
</dbReference>
<dbReference type="GO" id="GO:0006508">
    <property type="term" value="P:proteolysis"/>
    <property type="evidence" value="ECO:0007669"/>
    <property type="project" value="InterPro"/>
</dbReference>
<dbReference type="RefSeq" id="WP_184326048.1">
    <property type="nucleotide sequence ID" value="NZ_JACHLZ010000001.1"/>
</dbReference>
<accession>A0A841AIB1</accession>
<feature type="region of interest" description="Disordered" evidence="1">
    <location>
        <begin position="45"/>
        <end position="112"/>
    </location>
</feature>
<sequence>MDMQRPSGGSPAAFIVAGALLTVLALVAALGVYFVFLGGGSFLSRSGGGPTSPVSEQVEEQGISEPISDPPGVTGDEEDPVSDGPAEESDEEQEGPMAPPTTTDEPEGDFVSTYDEVSDGVVRVAVGMCGDYAGMGSGALVANDLVLTAAHVVQGYSSIQLQLGDQAVVGEVVGYSPGDDLALVSAERPLSGHIFEVSDERAPVGTPVAALGYPLSGPLSFSGPGTISTHDEPIEYGESGIAVPNAMRISTAINPGNSGGPLIDADGEIVGVVTGQRVESTGSAVPGYGYAVPSDLAAARVDDWRDTPEPLSAESCDFEEVEEDSVYDPSVLVTSIAEGPDVDAVTHVYYDYFDGINSSDYERAYAQRSERNQSSYSLEAFSEDQSTSVIEDVLILDVSGSGDTRSAVVTFLSWQAPKYVPEGESCAYWTVQYELTRGGPHGWVIDDAGGYDNKGGWDHCFAD</sequence>
<evidence type="ECO:0000256" key="1">
    <source>
        <dbReference type="SAM" id="MobiDB-lite"/>
    </source>
</evidence>
<reference evidence="3 4" key="1">
    <citation type="submission" date="2020-08" db="EMBL/GenBank/DDBJ databases">
        <title>Sequencing the genomes of 1000 actinobacteria strains.</title>
        <authorList>
            <person name="Klenk H.-P."/>
        </authorList>
    </citation>
    <scope>NUCLEOTIDE SEQUENCE [LARGE SCALE GENOMIC DNA]</scope>
    <source>
        <strain evidence="3 4">DSM 28796</strain>
    </source>
</reference>
<protein>
    <recommendedName>
        <fullName evidence="5">Serine protease</fullName>
    </recommendedName>
</protein>
<dbReference type="Pfam" id="PF13365">
    <property type="entry name" value="Trypsin_2"/>
    <property type="match status" value="1"/>
</dbReference>
<dbReference type="PANTHER" id="PTHR43019">
    <property type="entry name" value="SERINE ENDOPROTEASE DEGS"/>
    <property type="match status" value="1"/>
</dbReference>
<dbReference type="PRINTS" id="PR00834">
    <property type="entry name" value="PROTEASES2C"/>
</dbReference>
<gene>
    <name evidence="3" type="ORF">HNR70_002591</name>
</gene>
<dbReference type="InterPro" id="IPR009003">
    <property type="entry name" value="Peptidase_S1_PA"/>
</dbReference>
<dbReference type="EMBL" id="JACHLZ010000001">
    <property type="protein sequence ID" value="MBB5832778.1"/>
    <property type="molecule type" value="Genomic_DNA"/>
</dbReference>
<organism evidence="3 4">
    <name type="scientific">Brachybacterium aquaticum</name>
    <dbReference type="NCBI Taxonomy" id="1432564"/>
    <lineage>
        <taxon>Bacteria</taxon>
        <taxon>Bacillati</taxon>
        <taxon>Actinomycetota</taxon>
        <taxon>Actinomycetes</taxon>
        <taxon>Micrococcales</taxon>
        <taxon>Dermabacteraceae</taxon>
        <taxon>Brachybacterium</taxon>
    </lineage>
</organism>
<dbReference type="AlphaFoldDB" id="A0A841AIB1"/>
<dbReference type="SUPFAM" id="SSF50494">
    <property type="entry name" value="Trypsin-like serine proteases"/>
    <property type="match status" value="1"/>
</dbReference>
<keyword evidence="2" id="KW-0812">Transmembrane</keyword>
<feature type="compositionally biased region" description="Acidic residues" evidence="1">
    <location>
        <begin position="75"/>
        <end position="94"/>
    </location>
</feature>
<dbReference type="InterPro" id="IPR001940">
    <property type="entry name" value="Peptidase_S1C"/>
</dbReference>
<evidence type="ECO:0000313" key="3">
    <source>
        <dbReference type="EMBL" id="MBB5832778.1"/>
    </source>
</evidence>
<feature type="transmembrane region" description="Helical" evidence="2">
    <location>
        <begin position="12"/>
        <end position="36"/>
    </location>
</feature>
<evidence type="ECO:0000256" key="2">
    <source>
        <dbReference type="SAM" id="Phobius"/>
    </source>
</evidence>
<keyword evidence="2" id="KW-1133">Transmembrane helix</keyword>
<dbReference type="Gene3D" id="2.40.10.120">
    <property type="match status" value="1"/>
</dbReference>
<proteinExistence type="predicted"/>
<evidence type="ECO:0008006" key="5">
    <source>
        <dbReference type="Google" id="ProtNLM"/>
    </source>
</evidence>
<keyword evidence="4" id="KW-1185">Reference proteome</keyword>
<name>A0A841AIB1_9MICO</name>
<dbReference type="PANTHER" id="PTHR43019:SF23">
    <property type="entry name" value="PROTEASE DO-LIKE 5, CHLOROPLASTIC"/>
    <property type="match status" value="1"/>
</dbReference>
<keyword evidence="2" id="KW-0472">Membrane</keyword>
<dbReference type="GO" id="GO:0004252">
    <property type="term" value="F:serine-type endopeptidase activity"/>
    <property type="evidence" value="ECO:0007669"/>
    <property type="project" value="InterPro"/>
</dbReference>
<comment type="caution">
    <text evidence="3">The sequence shown here is derived from an EMBL/GenBank/DDBJ whole genome shotgun (WGS) entry which is preliminary data.</text>
</comment>
<evidence type="ECO:0000313" key="4">
    <source>
        <dbReference type="Proteomes" id="UP000588158"/>
    </source>
</evidence>